<feature type="domain" description="TonB C-terminal" evidence="12">
    <location>
        <begin position="163"/>
        <end position="251"/>
    </location>
</feature>
<feature type="transmembrane region" description="Helical" evidence="11">
    <location>
        <begin position="43"/>
        <end position="60"/>
    </location>
</feature>
<dbReference type="NCBIfam" id="TIGR01352">
    <property type="entry name" value="tonB_Cterm"/>
    <property type="match status" value="1"/>
</dbReference>
<evidence type="ECO:0000256" key="6">
    <source>
        <dbReference type="ARBA" id="ARBA00022692"/>
    </source>
</evidence>
<evidence type="ECO:0000256" key="8">
    <source>
        <dbReference type="ARBA" id="ARBA00022989"/>
    </source>
</evidence>
<keyword evidence="3" id="KW-0813">Transport</keyword>
<feature type="compositionally biased region" description="Basic and acidic residues" evidence="10">
    <location>
        <begin position="78"/>
        <end position="90"/>
    </location>
</feature>
<dbReference type="Pfam" id="PF03544">
    <property type="entry name" value="TonB_C"/>
    <property type="match status" value="1"/>
</dbReference>
<keyword evidence="6 11" id="KW-0812">Transmembrane</keyword>
<dbReference type="PROSITE" id="PS52015">
    <property type="entry name" value="TONB_CTD"/>
    <property type="match status" value="1"/>
</dbReference>
<keyword evidence="8 11" id="KW-1133">Transmembrane helix</keyword>
<dbReference type="Gene3D" id="3.30.1150.10">
    <property type="match status" value="1"/>
</dbReference>
<dbReference type="InterPro" id="IPR006260">
    <property type="entry name" value="TonB/TolA_C"/>
</dbReference>
<keyword evidence="5" id="KW-0997">Cell inner membrane</keyword>
<sequence length="251" mass="26165">MSNFALRRGRGPAFPDLPPTLQPHAVLASAPPSDTLRAASLSGLAYLLLVGGAMAIASFAPKAVLPPVLQPTPPWRPVELDGPPRPRPIERTAPAVAGSGGGSLVATAATTPSRADPQEPAAGLPTTDRRFEVPGSGPVLPGPVVPASGFASGPATGPVIHDFSATAPAILSRVDPLYPEPARRARIQGTVVLMMTVDDRGVPMQVRALDGHPALQEAAMQAARQWRFEPAHLDGRPVAASFRLILNFRLK</sequence>
<comment type="subcellular location">
    <subcellularLocation>
        <location evidence="1">Cell inner membrane</location>
        <topology evidence="1">Single-pass membrane protein</topology>
        <orientation evidence="1">Periplasmic side</orientation>
    </subcellularLocation>
</comment>
<keyword evidence="7" id="KW-0653">Protein transport</keyword>
<reference evidence="13" key="1">
    <citation type="journal article" date="2023" name="Antonie Van Leeuwenhoek">
        <title>Mesoterricola silvestris gen. nov., sp. nov., Mesoterricola sediminis sp. nov., Geothrix oryzae sp. nov., Geothrix edaphica sp. nov., Geothrix rubra sp. nov., and Geothrix limicola sp. nov., six novel members of Acidobacteriota isolated from soils.</title>
        <authorList>
            <person name="Itoh H."/>
            <person name="Sugisawa Y."/>
            <person name="Mise K."/>
            <person name="Xu Z."/>
            <person name="Kuniyasu M."/>
            <person name="Ushijima N."/>
            <person name="Kawano K."/>
            <person name="Kobayashi E."/>
            <person name="Shiratori Y."/>
            <person name="Masuda Y."/>
            <person name="Senoo K."/>
        </authorList>
    </citation>
    <scope>NUCLEOTIDE SEQUENCE</scope>
    <source>
        <strain evidence="13">Red802</strain>
    </source>
</reference>
<evidence type="ECO:0000256" key="4">
    <source>
        <dbReference type="ARBA" id="ARBA00022475"/>
    </source>
</evidence>
<evidence type="ECO:0000256" key="11">
    <source>
        <dbReference type="SAM" id="Phobius"/>
    </source>
</evidence>
<comment type="caution">
    <text evidence="13">The sequence shown here is derived from an EMBL/GenBank/DDBJ whole genome shotgun (WGS) entry which is preliminary data.</text>
</comment>
<dbReference type="PANTHER" id="PTHR33446">
    <property type="entry name" value="PROTEIN TONB-RELATED"/>
    <property type="match status" value="1"/>
</dbReference>
<protein>
    <recommendedName>
        <fullName evidence="12">TonB C-terminal domain-containing protein</fullName>
    </recommendedName>
</protein>
<dbReference type="SUPFAM" id="SSF74653">
    <property type="entry name" value="TolA/TonB C-terminal domain"/>
    <property type="match status" value="1"/>
</dbReference>
<dbReference type="InterPro" id="IPR037682">
    <property type="entry name" value="TonB_C"/>
</dbReference>
<dbReference type="EMBL" id="BSDC01000003">
    <property type="protein sequence ID" value="GLH67922.1"/>
    <property type="molecule type" value="Genomic_DNA"/>
</dbReference>
<evidence type="ECO:0000313" key="13">
    <source>
        <dbReference type="EMBL" id="GLH67922.1"/>
    </source>
</evidence>
<keyword evidence="14" id="KW-1185">Reference proteome</keyword>
<feature type="region of interest" description="Disordered" evidence="10">
    <location>
        <begin position="72"/>
        <end position="103"/>
    </location>
</feature>
<evidence type="ECO:0000256" key="5">
    <source>
        <dbReference type="ARBA" id="ARBA00022519"/>
    </source>
</evidence>
<name>A0ABQ5PZY3_9BACT</name>
<evidence type="ECO:0000256" key="1">
    <source>
        <dbReference type="ARBA" id="ARBA00004383"/>
    </source>
</evidence>
<accession>A0ABQ5PZY3</accession>
<dbReference type="Proteomes" id="UP001165044">
    <property type="component" value="Unassembled WGS sequence"/>
</dbReference>
<dbReference type="InterPro" id="IPR051045">
    <property type="entry name" value="TonB-dependent_transducer"/>
</dbReference>
<keyword evidence="9 11" id="KW-0472">Membrane</keyword>
<evidence type="ECO:0000256" key="9">
    <source>
        <dbReference type="ARBA" id="ARBA00023136"/>
    </source>
</evidence>
<dbReference type="RefSeq" id="WP_285609434.1">
    <property type="nucleotide sequence ID" value="NZ_BSDC01000003.1"/>
</dbReference>
<evidence type="ECO:0000256" key="10">
    <source>
        <dbReference type="SAM" id="MobiDB-lite"/>
    </source>
</evidence>
<comment type="similarity">
    <text evidence="2">Belongs to the TonB family.</text>
</comment>
<dbReference type="PANTHER" id="PTHR33446:SF2">
    <property type="entry name" value="PROTEIN TONB"/>
    <property type="match status" value="1"/>
</dbReference>
<evidence type="ECO:0000256" key="2">
    <source>
        <dbReference type="ARBA" id="ARBA00006555"/>
    </source>
</evidence>
<evidence type="ECO:0000313" key="14">
    <source>
        <dbReference type="Proteomes" id="UP001165044"/>
    </source>
</evidence>
<keyword evidence="4" id="KW-1003">Cell membrane</keyword>
<gene>
    <name evidence="13" type="ORF">GETHED_22860</name>
</gene>
<organism evidence="13 14">
    <name type="scientific">Geothrix edaphica</name>
    <dbReference type="NCBI Taxonomy" id="2927976"/>
    <lineage>
        <taxon>Bacteria</taxon>
        <taxon>Pseudomonadati</taxon>
        <taxon>Acidobacteriota</taxon>
        <taxon>Holophagae</taxon>
        <taxon>Holophagales</taxon>
        <taxon>Holophagaceae</taxon>
        <taxon>Geothrix</taxon>
    </lineage>
</organism>
<proteinExistence type="inferred from homology"/>
<evidence type="ECO:0000256" key="3">
    <source>
        <dbReference type="ARBA" id="ARBA00022448"/>
    </source>
</evidence>
<evidence type="ECO:0000256" key="7">
    <source>
        <dbReference type="ARBA" id="ARBA00022927"/>
    </source>
</evidence>
<evidence type="ECO:0000259" key="12">
    <source>
        <dbReference type="PROSITE" id="PS52015"/>
    </source>
</evidence>